<dbReference type="GeneID" id="136819702"/>
<organism evidence="2 3">
    <name type="scientific">Clytia hemisphaerica</name>
    <dbReference type="NCBI Taxonomy" id="252671"/>
    <lineage>
        <taxon>Eukaryota</taxon>
        <taxon>Metazoa</taxon>
        <taxon>Cnidaria</taxon>
        <taxon>Hydrozoa</taxon>
        <taxon>Hydroidolina</taxon>
        <taxon>Leptothecata</taxon>
        <taxon>Obeliida</taxon>
        <taxon>Clytiidae</taxon>
        <taxon>Clytia</taxon>
    </lineage>
</organism>
<name>A0A7M5V2Q8_9CNID</name>
<feature type="region of interest" description="Disordered" evidence="1">
    <location>
        <begin position="36"/>
        <end position="74"/>
    </location>
</feature>
<feature type="region of interest" description="Disordered" evidence="1">
    <location>
        <begin position="1"/>
        <end position="21"/>
    </location>
</feature>
<keyword evidence="3" id="KW-1185">Reference proteome</keyword>
<sequence>MYQRPYSAPHSLSNKDEQASINPVTLGKYEELCGWNTSPDNKREQHQQSTINKRNITKKTSSRSSSKTAASLFSNTKPKYRSTKWLQQHGVSQIEFEFSFQHHTDTSEYISTYRRSKMAKIHDLYSDEIRELLNQRQAAVCISEPVTVNNTRTIPGSHVYIKTPVEPDEYPIRYRIEDKRGHASDSSRKKEWSSQKIKGTKLVNKIDEQRKERDYMFNNSFITKNLPKCDAIMIPHRPPVASTNQNPRLHHHSNANNAIDNDRFVNQVQNHALQCRKLSELSISKATRHYKHQKYMDPGWMPHDAMPPREGIKLRSAEERRRRTSAQSLKKTTPTYNHIIKRVLEHYDPSKNPVRARIANELTVKGLVATI</sequence>
<dbReference type="EnsemblMetazoa" id="CLYHEMT002450.1">
    <property type="protein sequence ID" value="CLYHEMP002450.1"/>
    <property type="gene ID" value="CLYHEMG002450"/>
</dbReference>
<evidence type="ECO:0000313" key="3">
    <source>
        <dbReference type="Proteomes" id="UP000594262"/>
    </source>
</evidence>
<reference evidence="2" key="1">
    <citation type="submission" date="2021-01" db="UniProtKB">
        <authorList>
            <consortium name="EnsemblMetazoa"/>
        </authorList>
    </citation>
    <scope>IDENTIFICATION</scope>
</reference>
<feature type="compositionally biased region" description="Low complexity" evidence="1">
    <location>
        <begin position="62"/>
        <end position="71"/>
    </location>
</feature>
<protein>
    <submittedName>
        <fullName evidence="2">Uncharacterized protein</fullName>
    </submittedName>
</protein>
<evidence type="ECO:0000313" key="2">
    <source>
        <dbReference type="EnsemblMetazoa" id="CLYHEMP002450.1"/>
    </source>
</evidence>
<dbReference type="RefSeq" id="XP_066932044.1">
    <property type="nucleotide sequence ID" value="XM_067075943.1"/>
</dbReference>
<dbReference type="Proteomes" id="UP000594262">
    <property type="component" value="Unplaced"/>
</dbReference>
<accession>A0A7M5V2Q8</accession>
<evidence type="ECO:0000256" key="1">
    <source>
        <dbReference type="SAM" id="MobiDB-lite"/>
    </source>
</evidence>
<dbReference type="AlphaFoldDB" id="A0A7M5V2Q8"/>
<proteinExistence type="predicted"/>